<evidence type="ECO:0000313" key="3">
    <source>
        <dbReference type="Proteomes" id="UP000307541"/>
    </source>
</evidence>
<dbReference type="RefSeq" id="WP_136663890.1">
    <property type="nucleotide sequence ID" value="NZ_RFLV01000001.1"/>
</dbReference>
<proteinExistence type="predicted"/>
<dbReference type="AlphaFoldDB" id="A0A4T2A5U0"/>
<comment type="caution">
    <text evidence="2">The sequence shown here is derived from an EMBL/GenBank/DDBJ whole genome shotgun (WGS) entry which is preliminary data.</text>
</comment>
<dbReference type="OrthoDB" id="7022011at2"/>
<reference evidence="2 3" key="1">
    <citation type="submission" date="2018-10" db="EMBL/GenBank/DDBJ databases">
        <title>Pseudomonas leptonychotis sp. nov., isolated from Weddell seals in Antarctica.</title>
        <authorList>
            <person name="Novakova D."/>
            <person name="Svec P."/>
            <person name="Kralova S."/>
            <person name="Kristofova L."/>
            <person name="Zeman M."/>
            <person name="Pantucek R."/>
            <person name="Maslanova I."/>
            <person name="Sedlacek I."/>
        </authorList>
    </citation>
    <scope>NUCLEOTIDE SEQUENCE [LARGE SCALE GENOMIC DNA]</scope>
    <source>
        <strain evidence="2 3">CCM 8849</strain>
    </source>
</reference>
<dbReference type="InterPro" id="IPR012661">
    <property type="entry name" value="CHP02448"/>
</dbReference>
<evidence type="ECO:0000256" key="1">
    <source>
        <dbReference type="SAM" id="SignalP"/>
    </source>
</evidence>
<dbReference type="EMBL" id="RFLV01000001">
    <property type="protein sequence ID" value="TIH10611.1"/>
    <property type="molecule type" value="Genomic_DNA"/>
</dbReference>
<feature type="chain" id="PRO_5020295769" evidence="1">
    <location>
        <begin position="22"/>
        <end position="105"/>
    </location>
</feature>
<dbReference type="Proteomes" id="UP000307541">
    <property type="component" value="Unassembled WGS sequence"/>
</dbReference>
<gene>
    <name evidence="2" type="ORF">D8779_08035</name>
</gene>
<dbReference type="NCBIfam" id="TIGR02448">
    <property type="entry name" value="conserverd hypothetical protein"/>
    <property type="match status" value="1"/>
</dbReference>
<accession>A0A4T2A5U0</accession>
<dbReference type="Pfam" id="PF09498">
    <property type="entry name" value="DUF2388"/>
    <property type="match status" value="1"/>
</dbReference>
<keyword evidence="1" id="KW-0732">Signal</keyword>
<name>A0A4T2A5U0_9PSED</name>
<feature type="signal peptide" evidence="1">
    <location>
        <begin position="1"/>
        <end position="21"/>
    </location>
</feature>
<evidence type="ECO:0000313" key="2">
    <source>
        <dbReference type="EMBL" id="TIH10611.1"/>
    </source>
</evidence>
<organism evidence="2 3">
    <name type="scientific">Pseudomonas leptonychotis</name>
    <dbReference type="NCBI Taxonomy" id="2448482"/>
    <lineage>
        <taxon>Bacteria</taxon>
        <taxon>Pseudomonadati</taxon>
        <taxon>Pseudomonadota</taxon>
        <taxon>Gammaproteobacteria</taxon>
        <taxon>Pseudomonadales</taxon>
        <taxon>Pseudomonadaceae</taxon>
        <taxon>Pseudomonas</taxon>
    </lineage>
</organism>
<sequence length="105" mass="10760">MNLIHILGLAALLTVSATASATSFVVTTDAVVGAVGATSEATSDVSSSFTDDKIVLAARDDAAAFVASQGEIRGVRLEAALQHIRQQIPALHDDDMQLAAAILSL</sequence>
<keyword evidence="3" id="KW-1185">Reference proteome</keyword>
<protein>
    <submittedName>
        <fullName evidence="2">DUF2388 domain-containing protein</fullName>
    </submittedName>
</protein>